<dbReference type="PANTHER" id="PTHR48424">
    <property type="entry name" value="DYNEIN LIGHT CHAIN-RELATED"/>
    <property type="match status" value="1"/>
</dbReference>
<name>A0A3R7D8F9_CLOSI</name>
<sequence length="161" mass="18346">MFSDNTVPSGRIFTVELFLQMCCHILFQWEFVQCIGGCVHGIVLHIIAHVGILDHSLAVTHCCVDTFSQPVDLDAYWLIYIERQVPRPEPSQTIDSAGFQVSLSQNQIDLQMSVFIEVPIMAYEDLKINKSKVPEVIHTVMFFSQRPISPNVLWVQKAKLE</sequence>
<accession>A0A3R7D8F9</accession>
<reference evidence="1 2" key="2">
    <citation type="journal article" date="2021" name="Genomics">
        <title>High-quality reference genome for Clonorchis sinensis.</title>
        <authorList>
            <person name="Young N.D."/>
            <person name="Stroehlein A.J."/>
            <person name="Kinkar L."/>
            <person name="Wang T."/>
            <person name="Sohn W.M."/>
            <person name="Chang B.C.H."/>
            <person name="Kaur P."/>
            <person name="Weisz D."/>
            <person name="Dudchenko O."/>
            <person name="Aiden E.L."/>
            <person name="Korhonen P.K."/>
            <person name="Gasser R.B."/>
        </authorList>
    </citation>
    <scope>NUCLEOTIDE SEQUENCE [LARGE SCALE GENOMIC DNA]</scope>
    <source>
        <strain evidence="1">Cs-k2</strain>
    </source>
</reference>
<dbReference type="EMBL" id="NIRI02000010">
    <property type="protein sequence ID" value="KAG5454027.1"/>
    <property type="molecule type" value="Genomic_DNA"/>
</dbReference>
<dbReference type="InParanoid" id="A0A3R7D8F9"/>
<evidence type="ECO:0000313" key="2">
    <source>
        <dbReference type="Proteomes" id="UP000286415"/>
    </source>
</evidence>
<evidence type="ECO:0000313" key="1">
    <source>
        <dbReference type="EMBL" id="KAG5454027.1"/>
    </source>
</evidence>
<dbReference type="OrthoDB" id="8944034at2759"/>
<organism evidence="1 2">
    <name type="scientific">Clonorchis sinensis</name>
    <name type="common">Chinese liver fluke</name>
    <dbReference type="NCBI Taxonomy" id="79923"/>
    <lineage>
        <taxon>Eukaryota</taxon>
        <taxon>Metazoa</taxon>
        <taxon>Spiralia</taxon>
        <taxon>Lophotrochozoa</taxon>
        <taxon>Platyhelminthes</taxon>
        <taxon>Trematoda</taxon>
        <taxon>Digenea</taxon>
        <taxon>Opisthorchiida</taxon>
        <taxon>Opisthorchiata</taxon>
        <taxon>Opisthorchiidae</taxon>
        <taxon>Clonorchis</taxon>
    </lineage>
</organism>
<comment type="caution">
    <text evidence="1">The sequence shown here is derived from an EMBL/GenBank/DDBJ whole genome shotgun (WGS) entry which is preliminary data.</text>
</comment>
<keyword evidence="2" id="KW-1185">Reference proteome</keyword>
<dbReference type="AlphaFoldDB" id="A0A3R7D8F9"/>
<gene>
    <name evidence="1" type="ORF">CSKR_102062</name>
</gene>
<dbReference type="PANTHER" id="PTHR48424:SF3">
    <property type="entry name" value="DYNEIN LIGHT CHAIN-RELATED"/>
    <property type="match status" value="1"/>
</dbReference>
<reference evidence="1 2" key="1">
    <citation type="journal article" date="2018" name="Biotechnol. Adv.">
        <title>Improved genomic resources and new bioinformatic workflow for the carcinogenic parasite Clonorchis sinensis: Biotechnological implications.</title>
        <authorList>
            <person name="Wang D."/>
            <person name="Korhonen P.K."/>
            <person name="Gasser R.B."/>
            <person name="Young N.D."/>
        </authorList>
    </citation>
    <scope>NUCLEOTIDE SEQUENCE [LARGE SCALE GENOMIC DNA]</scope>
    <source>
        <strain evidence="1">Cs-k2</strain>
    </source>
</reference>
<proteinExistence type="predicted"/>
<protein>
    <submittedName>
        <fullName evidence="1">Uncharacterized protein</fullName>
    </submittedName>
</protein>
<dbReference type="Proteomes" id="UP000286415">
    <property type="component" value="Unassembled WGS sequence"/>
</dbReference>